<evidence type="ECO:0000256" key="1">
    <source>
        <dbReference type="SAM" id="MobiDB-lite"/>
    </source>
</evidence>
<sequence>MLRVIYRRSRTSHTTWLSGRQKVDKIIQRRTSMPILVRPGSLTRGRRSAQLRQRHENRTQSCSSPTHIKYNYTTRGTLSIVASLWACMDASLKSSSQTGN</sequence>
<reference evidence="2" key="1">
    <citation type="submission" date="2011-07" db="EMBL/GenBank/DDBJ databases">
        <title>The Genome Sequence of Exophiala (Wangiella) dermatitidis NIH/UT8656.</title>
        <authorList>
            <consortium name="The Broad Institute Genome Sequencing Platform"/>
            <person name="Cuomo C."/>
            <person name="Wang Z."/>
            <person name="Hunicke-Smith S."/>
            <person name="Szanislo P.J."/>
            <person name="Earl A."/>
            <person name="Young S.K."/>
            <person name="Zeng Q."/>
            <person name="Gargeya S."/>
            <person name="Fitzgerald M."/>
            <person name="Haas B."/>
            <person name="Abouelleil A."/>
            <person name="Alvarado L."/>
            <person name="Arachchi H.M."/>
            <person name="Berlin A."/>
            <person name="Brown A."/>
            <person name="Chapman S.B."/>
            <person name="Chen Z."/>
            <person name="Dunbar C."/>
            <person name="Freedman E."/>
            <person name="Gearin G."/>
            <person name="Gellesch M."/>
            <person name="Goldberg J."/>
            <person name="Griggs A."/>
            <person name="Gujja S."/>
            <person name="Heiman D."/>
            <person name="Howarth C."/>
            <person name="Larson L."/>
            <person name="Lui A."/>
            <person name="MacDonald P.J.P."/>
            <person name="Montmayeur A."/>
            <person name="Murphy C."/>
            <person name="Neiman D."/>
            <person name="Pearson M."/>
            <person name="Priest M."/>
            <person name="Roberts A."/>
            <person name="Saif S."/>
            <person name="Shea T."/>
            <person name="Shenoy N."/>
            <person name="Sisk P."/>
            <person name="Stolte C."/>
            <person name="Sykes S."/>
            <person name="Wortman J."/>
            <person name="Nusbaum C."/>
            <person name="Birren B."/>
        </authorList>
    </citation>
    <scope>NUCLEOTIDE SEQUENCE</scope>
    <source>
        <strain evidence="2">NIH/UT8656</strain>
    </source>
</reference>
<keyword evidence="3" id="KW-1185">Reference proteome</keyword>
<dbReference type="VEuPathDB" id="FungiDB:HMPREF1120_07953"/>
<proteinExistence type="predicted"/>
<feature type="region of interest" description="Disordered" evidence="1">
    <location>
        <begin position="43"/>
        <end position="63"/>
    </location>
</feature>
<dbReference type="EMBL" id="JH226136">
    <property type="protein sequence ID" value="EHY59977.1"/>
    <property type="molecule type" value="Genomic_DNA"/>
</dbReference>
<name>H6CA13_EXODN</name>
<dbReference type="Proteomes" id="UP000007304">
    <property type="component" value="Unassembled WGS sequence"/>
</dbReference>
<dbReference type="EMBL" id="JH226136">
    <property type="protein sequence ID" value="EHY59978.1"/>
    <property type="molecule type" value="Genomic_DNA"/>
</dbReference>
<evidence type="ECO:0000313" key="2">
    <source>
        <dbReference type="EMBL" id="EHY59978.1"/>
    </source>
</evidence>
<accession>H6CA13</accession>
<gene>
    <name evidence="2" type="ORF">HMPREF1120_07953</name>
</gene>
<evidence type="ECO:0000313" key="3">
    <source>
        <dbReference type="Proteomes" id="UP000007304"/>
    </source>
</evidence>
<protein>
    <submittedName>
        <fullName evidence="2">Uncharacterized protein</fullName>
    </submittedName>
</protein>
<organism evidence="2 3">
    <name type="scientific">Exophiala dermatitidis (strain ATCC 34100 / CBS 525.76 / NIH/UT8656)</name>
    <name type="common">Black yeast</name>
    <name type="synonym">Wangiella dermatitidis</name>
    <dbReference type="NCBI Taxonomy" id="858893"/>
    <lineage>
        <taxon>Eukaryota</taxon>
        <taxon>Fungi</taxon>
        <taxon>Dikarya</taxon>
        <taxon>Ascomycota</taxon>
        <taxon>Pezizomycotina</taxon>
        <taxon>Eurotiomycetes</taxon>
        <taxon>Chaetothyriomycetidae</taxon>
        <taxon>Chaetothyriales</taxon>
        <taxon>Herpotrichiellaceae</taxon>
        <taxon>Exophiala</taxon>
    </lineage>
</organism>
<dbReference type="RefSeq" id="XP_009160438.1">
    <property type="nucleotide sequence ID" value="XM_009162190.1"/>
</dbReference>
<dbReference type="RefSeq" id="XP_009160439.1">
    <property type="nucleotide sequence ID" value="XM_009162191.1"/>
</dbReference>
<dbReference type="AlphaFoldDB" id="H6CA13"/>
<dbReference type="HOGENOM" id="CLU_2306134_0_0_1"/>
<dbReference type="GeneID" id="20312592"/>